<dbReference type="eggNOG" id="COG2318">
    <property type="taxonomic scope" value="Bacteria"/>
</dbReference>
<feature type="domain" description="DinB-like" evidence="1">
    <location>
        <begin position="11"/>
        <end position="142"/>
    </location>
</feature>
<dbReference type="Gene3D" id="1.20.120.450">
    <property type="entry name" value="dinb family like domain"/>
    <property type="match status" value="1"/>
</dbReference>
<dbReference type="InterPro" id="IPR034660">
    <property type="entry name" value="DinB/YfiT-like"/>
</dbReference>
<dbReference type="InterPro" id="IPR024775">
    <property type="entry name" value="DinB-like"/>
</dbReference>
<dbReference type="Pfam" id="PF12867">
    <property type="entry name" value="DinB_2"/>
    <property type="match status" value="1"/>
</dbReference>
<dbReference type="OrthoDB" id="119432at2"/>
<name>A0A073JXU7_9BACI</name>
<dbReference type="RefSeq" id="WP_034637932.1">
    <property type="nucleotide sequence ID" value="NZ_CBCSJC010000010.1"/>
</dbReference>
<proteinExistence type="predicted"/>
<organism evidence="2 3">
    <name type="scientific">Bacillus manliponensis</name>
    <dbReference type="NCBI Taxonomy" id="574376"/>
    <lineage>
        <taxon>Bacteria</taxon>
        <taxon>Bacillati</taxon>
        <taxon>Bacillota</taxon>
        <taxon>Bacilli</taxon>
        <taxon>Bacillales</taxon>
        <taxon>Bacillaceae</taxon>
        <taxon>Bacillus</taxon>
        <taxon>Bacillus cereus group</taxon>
    </lineage>
</organism>
<sequence length="158" mass="18618">MNELDIFILNFEEVRRRSIKVWTSIPSDKLNWKPDSKALSCAEMIRHVLESEFFYHQILIGKGSAAISNIVNPFEKKVFTTVEEDLNFAAPYRKEFLQYIKTIQEDDLSNIKIDRSDVGYVRTLGDMLLRIAYHESIHTGQLLDYMRTMKIERPDIWD</sequence>
<accession>A0A073JXU7</accession>
<dbReference type="Proteomes" id="UP000027822">
    <property type="component" value="Unassembled WGS sequence"/>
</dbReference>
<dbReference type="SUPFAM" id="SSF109854">
    <property type="entry name" value="DinB/YfiT-like putative metalloenzymes"/>
    <property type="match status" value="1"/>
</dbReference>
<protein>
    <recommendedName>
        <fullName evidence="1">DinB-like domain-containing protein</fullName>
    </recommendedName>
</protein>
<dbReference type="AlphaFoldDB" id="A0A073JXU7"/>
<evidence type="ECO:0000259" key="1">
    <source>
        <dbReference type="Pfam" id="PF12867"/>
    </source>
</evidence>
<dbReference type="EMBL" id="JOTN01000005">
    <property type="protein sequence ID" value="KEK19829.1"/>
    <property type="molecule type" value="Genomic_DNA"/>
</dbReference>
<keyword evidence="3" id="KW-1185">Reference proteome</keyword>
<dbReference type="STRING" id="574376.BAMA_18800"/>
<comment type="caution">
    <text evidence="2">The sequence shown here is derived from an EMBL/GenBank/DDBJ whole genome shotgun (WGS) entry which is preliminary data.</text>
</comment>
<reference evidence="2 3" key="1">
    <citation type="submission" date="2014-06" db="EMBL/GenBank/DDBJ databases">
        <title>Draft genome sequence of Bacillus manliponensis JCM 15802 (MCCC 1A00708).</title>
        <authorList>
            <person name="Lai Q."/>
            <person name="Liu Y."/>
            <person name="Shao Z."/>
        </authorList>
    </citation>
    <scope>NUCLEOTIDE SEQUENCE [LARGE SCALE GENOMIC DNA]</scope>
    <source>
        <strain evidence="2 3">JCM 15802</strain>
    </source>
</reference>
<gene>
    <name evidence="2" type="ORF">BAMA_18800</name>
</gene>
<evidence type="ECO:0000313" key="2">
    <source>
        <dbReference type="EMBL" id="KEK19829.1"/>
    </source>
</evidence>
<evidence type="ECO:0000313" key="3">
    <source>
        <dbReference type="Proteomes" id="UP000027822"/>
    </source>
</evidence>